<dbReference type="PANTHER" id="PTHR10357:SF210">
    <property type="entry name" value="MALTODEXTRIN GLUCOSIDASE"/>
    <property type="match status" value="1"/>
</dbReference>
<dbReference type="SUPFAM" id="SSF51445">
    <property type="entry name" value="(Trans)glycosidases"/>
    <property type="match status" value="1"/>
</dbReference>
<comment type="caution">
    <text evidence="4">The sequence shown here is derived from an EMBL/GenBank/DDBJ whole genome shotgun (WGS) entry which is preliminary data.</text>
</comment>
<evidence type="ECO:0000256" key="1">
    <source>
        <dbReference type="ARBA" id="ARBA00022801"/>
    </source>
</evidence>
<evidence type="ECO:0000259" key="3">
    <source>
        <dbReference type="SMART" id="SM00642"/>
    </source>
</evidence>
<dbReference type="InterPro" id="IPR017853">
    <property type="entry name" value="GH"/>
</dbReference>
<dbReference type="CDD" id="cd11353">
    <property type="entry name" value="AmyAc_euk_bac_CMD_like"/>
    <property type="match status" value="1"/>
</dbReference>
<evidence type="ECO:0000313" key="4">
    <source>
        <dbReference type="EMBL" id="MBC8584744.1"/>
    </source>
</evidence>
<dbReference type="EMBL" id="JACRTD010000002">
    <property type="protein sequence ID" value="MBC8584744.1"/>
    <property type="molecule type" value="Genomic_DNA"/>
</dbReference>
<dbReference type="GO" id="GO:0005975">
    <property type="term" value="P:carbohydrate metabolic process"/>
    <property type="evidence" value="ECO:0007669"/>
    <property type="project" value="InterPro"/>
</dbReference>
<sequence>MSDWVKETIFYHIYPLGFCGAPQENSQGDTICRIDKVLSWLPHLKNLGVNAIYFGPVFESVEHGYDTVDYYKIDRRLGTNEDFKRVCDVLHENGIRIVLDGVFNHVGRKFWAFEEVRKYGQSSPYCDWFANLNFGSGNPMGDPFWYESWQGHFNLVKLNLKNSQVVEHLLGAVGAWIEEFKIDGLRLDAADCVDPEFFKCLRTFAKGKKDDFWLMGEVIHGDYNQWANPEMLDSVTNYECAKGLYSSHNDYNYFEIAYSLNRQFGSGGIYRNIYTYNFVDNHDVNRLASMLKTPEHIYNTYTLLYTIPGVPSLYYGSEWGIKGVKQGGSDAPLRPCLELGGIPDANYRLLEHLSRLGEIRRDYPALKYGEYEQILVKNRQLVFKRYDGTQTVYVALNLDNGEERVEFKVTGEEKLYDTLHPEDVFAPNNGLISMAIPGYSARILVQATAPKAQKSVQPEKRELRLGRYRHFKGKEYEVLGIARHSETLEELVVYRQLYGEKELWIRPVEMFLEDVEFEGKRTPRFLYLGQ</sequence>
<dbReference type="Pfam" id="PF07866">
    <property type="entry name" value="DUF1653"/>
    <property type="match status" value="1"/>
</dbReference>
<proteinExistence type="predicted"/>
<dbReference type="Gene3D" id="3.20.20.80">
    <property type="entry name" value="Glycosidases"/>
    <property type="match status" value="1"/>
</dbReference>
<gene>
    <name evidence="4" type="ORF">H8705_04030</name>
</gene>
<dbReference type="Gene3D" id="2.60.40.1180">
    <property type="entry name" value="Golgi alpha-mannosidase II"/>
    <property type="match status" value="1"/>
</dbReference>
<accession>A0A926IGD0</accession>
<dbReference type="RefSeq" id="WP_262394563.1">
    <property type="nucleotide sequence ID" value="NZ_JACRTD010000002.1"/>
</dbReference>
<dbReference type="SUPFAM" id="SSF51011">
    <property type="entry name" value="Glycosyl hydrolase domain"/>
    <property type="match status" value="1"/>
</dbReference>
<dbReference type="SMART" id="SM00642">
    <property type="entry name" value="Aamy"/>
    <property type="match status" value="1"/>
</dbReference>
<dbReference type="AlphaFoldDB" id="A0A926IGD0"/>
<dbReference type="InterPro" id="IPR037135">
    <property type="entry name" value="DUF1653-like_dom_sf"/>
</dbReference>
<evidence type="ECO:0000313" key="5">
    <source>
        <dbReference type="Proteomes" id="UP000623678"/>
    </source>
</evidence>
<dbReference type="Proteomes" id="UP000623678">
    <property type="component" value="Unassembled WGS sequence"/>
</dbReference>
<keyword evidence="2" id="KW-0326">Glycosidase</keyword>
<reference evidence="4" key="1">
    <citation type="submission" date="2020-08" db="EMBL/GenBank/DDBJ databases">
        <title>Genome public.</title>
        <authorList>
            <person name="Liu C."/>
            <person name="Sun Q."/>
        </authorList>
    </citation>
    <scope>NUCLEOTIDE SEQUENCE</scope>
    <source>
        <strain evidence="4">NSJ-64</strain>
    </source>
</reference>
<name>A0A926IGD0_9FIRM</name>
<organism evidence="4 5">
    <name type="scientific">Youxingia wuxianensis</name>
    <dbReference type="NCBI Taxonomy" id="2763678"/>
    <lineage>
        <taxon>Bacteria</taxon>
        <taxon>Bacillati</taxon>
        <taxon>Bacillota</taxon>
        <taxon>Clostridia</taxon>
        <taxon>Eubacteriales</taxon>
        <taxon>Oscillospiraceae</taxon>
        <taxon>Youxingia</taxon>
    </lineage>
</organism>
<dbReference type="PANTHER" id="PTHR10357">
    <property type="entry name" value="ALPHA-AMYLASE FAMILY MEMBER"/>
    <property type="match status" value="1"/>
</dbReference>
<dbReference type="Gene3D" id="2.30.30.320">
    <property type="entry name" value="DUF1653-like domain"/>
    <property type="match status" value="1"/>
</dbReference>
<dbReference type="InterPro" id="IPR013780">
    <property type="entry name" value="Glyco_hydro_b"/>
</dbReference>
<protein>
    <submittedName>
        <fullName evidence="4">DUF1653 domain-containing protein</fullName>
    </submittedName>
</protein>
<dbReference type="Pfam" id="PF00128">
    <property type="entry name" value="Alpha-amylase"/>
    <property type="match status" value="1"/>
</dbReference>
<evidence type="ECO:0000256" key="2">
    <source>
        <dbReference type="ARBA" id="ARBA00023295"/>
    </source>
</evidence>
<dbReference type="InterPro" id="IPR006047">
    <property type="entry name" value="GH13_cat_dom"/>
</dbReference>
<keyword evidence="5" id="KW-1185">Reference proteome</keyword>
<dbReference type="GO" id="GO:0016798">
    <property type="term" value="F:hydrolase activity, acting on glycosyl bonds"/>
    <property type="evidence" value="ECO:0007669"/>
    <property type="project" value="UniProtKB-KW"/>
</dbReference>
<dbReference type="InterPro" id="IPR023387">
    <property type="entry name" value="DUF1653-like_dom"/>
</dbReference>
<feature type="domain" description="Glycosyl hydrolase family 13 catalytic" evidence="3">
    <location>
        <begin position="12"/>
        <end position="360"/>
    </location>
</feature>
<keyword evidence="1" id="KW-0378">Hydrolase</keyword>